<dbReference type="AlphaFoldDB" id="A0A4X2MAX2"/>
<dbReference type="GO" id="GO:0006508">
    <property type="term" value="P:proteolysis"/>
    <property type="evidence" value="ECO:0007669"/>
    <property type="project" value="UniProtKB-KW"/>
</dbReference>
<proteinExistence type="inferred from homology"/>
<evidence type="ECO:0000256" key="16">
    <source>
        <dbReference type="ARBA" id="ARBA00023319"/>
    </source>
</evidence>
<keyword evidence="16" id="KW-0393">Immunoglobulin domain</keyword>
<dbReference type="Ensembl" id="ENSVURT00010035200.1">
    <property type="protein sequence ID" value="ENSVURP00010030912.1"/>
    <property type="gene ID" value="ENSVURG00010023646.1"/>
</dbReference>
<evidence type="ECO:0000256" key="5">
    <source>
        <dbReference type="ARBA" id="ARBA00022692"/>
    </source>
</evidence>
<dbReference type="FunFam" id="3.40.390.10:FF:000024">
    <property type="entry name" value="Matrix metallopeptidase 23B"/>
    <property type="match status" value="1"/>
</dbReference>
<evidence type="ECO:0000256" key="20">
    <source>
        <dbReference type="PIRSR" id="PIRSR621190-2"/>
    </source>
</evidence>
<comment type="caution">
    <text evidence="21">Lacks conserved residue(s) required for the propagation of feature annotation.</text>
</comment>
<dbReference type="InterPro" id="IPR033739">
    <property type="entry name" value="M10A_MMP"/>
</dbReference>
<dbReference type="Proteomes" id="UP000314987">
    <property type="component" value="Unassembled WGS sequence"/>
</dbReference>
<evidence type="ECO:0000259" key="24">
    <source>
        <dbReference type="PROSITE" id="PS51670"/>
    </source>
</evidence>
<dbReference type="FunFam" id="2.60.40.10:FF:000565">
    <property type="entry name" value="Matrix metalloproteinase-23"/>
    <property type="match status" value="1"/>
</dbReference>
<feature type="binding site" evidence="20">
    <location>
        <position position="188"/>
    </location>
    <ligand>
        <name>Ca(2+)</name>
        <dbReference type="ChEBI" id="CHEBI:29108"/>
        <label>3</label>
    </ligand>
</feature>
<dbReference type="GO" id="GO:0031012">
    <property type="term" value="C:extracellular matrix"/>
    <property type="evidence" value="ECO:0007669"/>
    <property type="project" value="InterPro"/>
</dbReference>
<dbReference type="GO" id="GO:0005789">
    <property type="term" value="C:endoplasmic reticulum membrane"/>
    <property type="evidence" value="ECO:0007669"/>
    <property type="project" value="UniProtKB-SubCell"/>
</dbReference>
<comment type="cofactor">
    <cofactor evidence="20">
        <name>Ca(2+)</name>
        <dbReference type="ChEBI" id="CHEBI:29108"/>
    </cofactor>
    <text evidence="20">Can bind about 5 Ca(2+) ions per subunit.</text>
</comment>
<feature type="binding site" evidence="20">
    <location>
        <position position="157"/>
    </location>
    <ligand>
        <name>Zn(2+)</name>
        <dbReference type="ChEBI" id="CHEBI:29105"/>
        <label>1</label>
    </ligand>
</feature>
<dbReference type="GO" id="GO:0005615">
    <property type="term" value="C:extracellular space"/>
    <property type="evidence" value="ECO:0007669"/>
    <property type="project" value="TreeGrafter"/>
</dbReference>
<dbReference type="PANTHER" id="PTHR10201">
    <property type="entry name" value="MATRIX METALLOPROTEINASE"/>
    <property type="match status" value="1"/>
</dbReference>
<feature type="binding site" evidence="20">
    <location>
        <position position="145"/>
    </location>
    <ligand>
        <name>Ca(2+)</name>
        <dbReference type="ChEBI" id="CHEBI:29108"/>
        <label>2</label>
    </ligand>
</feature>
<keyword evidence="7" id="KW-0378">Hydrolase</keyword>
<feature type="active site" evidence="19">
    <location>
        <position position="218"/>
    </location>
</feature>
<feature type="binding site" evidence="20">
    <location>
        <position position="191"/>
    </location>
    <ligand>
        <name>Ca(2+)</name>
        <dbReference type="ChEBI" id="CHEBI:29108"/>
        <label>3</label>
    </ligand>
</feature>
<keyword evidence="13" id="KW-0865">Zymogen</keyword>
<evidence type="ECO:0000256" key="12">
    <source>
        <dbReference type="ARBA" id="ARBA00023136"/>
    </source>
</evidence>
<evidence type="ECO:0000313" key="25">
    <source>
        <dbReference type="Ensembl" id="ENSVURP00010030912.1"/>
    </source>
</evidence>
<keyword evidence="26" id="KW-1185">Reference proteome</keyword>
<keyword evidence="15" id="KW-0325">Glycoprotein</keyword>
<dbReference type="GeneTree" id="ENSGT00940000161187"/>
<feature type="binding site" evidence="20">
    <location>
        <position position="235"/>
    </location>
    <ligand>
        <name>Zn(2+)</name>
        <dbReference type="ChEBI" id="CHEBI:29105"/>
        <label>2</label>
        <note>catalytic</note>
    </ligand>
</feature>
<dbReference type="CDD" id="cd04278">
    <property type="entry name" value="ZnMc_MMP"/>
    <property type="match status" value="1"/>
</dbReference>
<feature type="region of interest" description="Disordered" evidence="22">
    <location>
        <begin position="51"/>
        <end position="76"/>
    </location>
</feature>
<dbReference type="PROSITE" id="PS51670">
    <property type="entry name" value="SHKT"/>
    <property type="match status" value="1"/>
</dbReference>
<dbReference type="InterPro" id="IPR001818">
    <property type="entry name" value="Pept_M10_metallopeptidase"/>
</dbReference>
<dbReference type="OrthoDB" id="65569at2759"/>
<dbReference type="GO" id="GO:0030198">
    <property type="term" value="P:extracellular matrix organization"/>
    <property type="evidence" value="ECO:0007669"/>
    <property type="project" value="TreeGrafter"/>
</dbReference>
<dbReference type="Pfam" id="PF00413">
    <property type="entry name" value="Peptidase_M10"/>
    <property type="match status" value="1"/>
</dbReference>
<reference evidence="25" key="3">
    <citation type="submission" date="2025-09" db="UniProtKB">
        <authorList>
            <consortium name="Ensembl"/>
        </authorList>
    </citation>
    <scope>IDENTIFICATION</scope>
</reference>
<dbReference type="InterPro" id="IPR036179">
    <property type="entry name" value="Ig-like_dom_sf"/>
</dbReference>
<feature type="domain" description="ShKT" evidence="24">
    <location>
        <begin position="261"/>
        <end position="295"/>
    </location>
</feature>
<dbReference type="GO" id="GO:0008270">
    <property type="term" value="F:zinc ion binding"/>
    <property type="evidence" value="ECO:0007669"/>
    <property type="project" value="InterPro"/>
</dbReference>
<dbReference type="InterPro" id="IPR003582">
    <property type="entry name" value="ShKT_dom"/>
</dbReference>
<evidence type="ECO:0000256" key="21">
    <source>
        <dbReference type="PROSITE-ProRule" id="PRU01005"/>
    </source>
</evidence>
<comment type="similarity">
    <text evidence="2">Belongs to the peptidase M10A family.</text>
</comment>
<evidence type="ECO:0000256" key="15">
    <source>
        <dbReference type="ARBA" id="ARBA00023180"/>
    </source>
</evidence>
<dbReference type="InterPro" id="IPR024079">
    <property type="entry name" value="MetalloPept_cat_dom_sf"/>
</dbReference>
<keyword evidence="4" id="KW-0165">Cleavage on pair of basic residues</keyword>
<keyword evidence="11" id="KW-1133">Transmembrane helix</keyword>
<dbReference type="Gene3D" id="1.10.10.1940">
    <property type="match status" value="1"/>
</dbReference>
<evidence type="ECO:0000256" key="3">
    <source>
        <dbReference type="ARBA" id="ARBA00022670"/>
    </source>
</evidence>
<dbReference type="GeneID" id="114038131"/>
<evidence type="ECO:0000256" key="4">
    <source>
        <dbReference type="ARBA" id="ARBA00022685"/>
    </source>
</evidence>
<dbReference type="RefSeq" id="XP_027711091.1">
    <property type="nucleotide sequence ID" value="XM_027855290.1"/>
</dbReference>
<comment type="function">
    <text evidence="17">Protease. May regulate the surface expression of some potassium channels by retaining them in the endoplasmic reticulum.</text>
</comment>
<keyword evidence="8" id="KW-0256">Endoplasmic reticulum</keyword>
<evidence type="ECO:0000256" key="10">
    <source>
        <dbReference type="ARBA" id="ARBA00022968"/>
    </source>
</evidence>
<feature type="binding site" evidence="20">
    <location>
        <position position="191"/>
    </location>
    <ligand>
        <name>Ca(2+)</name>
        <dbReference type="ChEBI" id="CHEBI:29108"/>
        <label>1</label>
    </ligand>
</feature>
<evidence type="ECO:0000256" key="18">
    <source>
        <dbReference type="ARBA" id="ARBA00074039"/>
    </source>
</evidence>
<keyword evidence="5" id="KW-0812">Transmembrane</keyword>
<dbReference type="SUPFAM" id="SSF48726">
    <property type="entry name" value="Immunoglobulin"/>
    <property type="match status" value="1"/>
</dbReference>
<dbReference type="OMA" id="HLHHCFD"/>
<dbReference type="PRINTS" id="PR00138">
    <property type="entry name" value="MATRIXIN"/>
</dbReference>
<evidence type="ECO:0000259" key="23">
    <source>
        <dbReference type="PROSITE" id="PS50835"/>
    </source>
</evidence>
<dbReference type="CTD" id="8510"/>
<keyword evidence="6 20" id="KW-0479">Metal-binding</keyword>
<feature type="binding site" evidence="20">
    <location>
        <position position="168"/>
    </location>
    <ligand>
        <name>Ca(2+)</name>
        <dbReference type="ChEBI" id="CHEBI:29108"/>
        <label>3</label>
    </ligand>
</feature>
<keyword evidence="9 20" id="KW-0862">Zinc</keyword>
<feature type="binding site" evidence="20">
    <location>
        <position position="169"/>
    </location>
    <ligand>
        <name>Ca(2+)</name>
        <dbReference type="ChEBI" id="CHEBI:29108"/>
        <label>3</label>
    </ligand>
</feature>
<dbReference type="GO" id="GO:0004222">
    <property type="term" value="F:metalloendopeptidase activity"/>
    <property type="evidence" value="ECO:0007669"/>
    <property type="project" value="Ensembl"/>
</dbReference>
<sequence length="396" mass="44954">MAMGPGVSPPAEPPEGTARTPPYRALLGLLCLLPALALLVSLKDAAGPKARETQEDVSLPGPLSLSGPQAPLEHSLSPKTRTKRYTITPSRLHWDHFNLTYKILSYPRNLINRSETRRGLVAAFRMWSDVSPFTFREVAADLPSDLKIGFYPINHTDCLRSLVHRCFDGTTGELAHAFFPPNGEIHFDDSEYWIVGETRFSWKKGVWLTDLVHIAAHEIGHALGLMHSLNPNALMHINATLTGKKTISQDEMWGIHRLYGCQDRLSLCPPWARRGFCDTRQKFMKKLCPHSCDFCYEFPFPTLAATPPPPRTKTKLVAEGRNVTFRCGQKIVHKKGKVYWYKDRELLEYSYPGYLDLNDGHMSIIVNAINEGTYTCVVKKRDRILTTYSWRIRVNY</sequence>
<evidence type="ECO:0000256" key="7">
    <source>
        <dbReference type="ARBA" id="ARBA00022801"/>
    </source>
</evidence>
<evidence type="ECO:0000256" key="6">
    <source>
        <dbReference type="ARBA" id="ARBA00022723"/>
    </source>
</evidence>
<dbReference type="Gene3D" id="3.40.390.10">
    <property type="entry name" value="Collagenase (Catalytic Domain)"/>
    <property type="match status" value="1"/>
</dbReference>
<keyword evidence="14 21" id="KW-1015">Disulfide bond</keyword>
<evidence type="ECO:0000256" key="1">
    <source>
        <dbReference type="ARBA" id="ARBA00004648"/>
    </source>
</evidence>
<comment type="cofactor">
    <cofactor evidence="20">
        <name>Zn(2+)</name>
        <dbReference type="ChEBI" id="CHEBI:29105"/>
    </cofactor>
    <text evidence="20">Binds 2 Zn(2+) ions per subunit.</text>
</comment>
<evidence type="ECO:0000256" key="17">
    <source>
        <dbReference type="ARBA" id="ARBA00055848"/>
    </source>
</evidence>
<feature type="binding site" evidence="20">
    <location>
        <position position="176"/>
    </location>
    <ligand>
        <name>Zn(2+)</name>
        <dbReference type="ChEBI" id="CHEBI:29105"/>
        <label>1</label>
    </ligand>
</feature>
<keyword evidence="10" id="KW-0735">Signal-anchor</keyword>
<feature type="binding site" evidence="20">
    <location>
        <position position="221"/>
    </location>
    <ligand>
        <name>Zn(2+)</name>
        <dbReference type="ChEBI" id="CHEBI:29105"/>
        <label>2</label>
        <note>catalytic</note>
    </ligand>
</feature>
<dbReference type="SMART" id="SM00254">
    <property type="entry name" value="ShKT"/>
    <property type="match status" value="1"/>
</dbReference>
<feature type="binding site" evidence="20">
    <location>
        <position position="227"/>
    </location>
    <ligand>
        <name>Zn(2+)</name>
        <dbReference type="ChEBI" id="CHEBI:29105"/>
        <label>2</label>
        <note>catalytic</note>
    </ligand>
</feature>
<name>A0A4X2MAX2_VOMUR</name>
<evidence type="ECO:0000313" key="26">
    <source>
        <dbReference type="Proteomes" id="UP000314987"/>
    </source>
</evidence>
<gene>
    <name evidence="25" type="primary">MMP23B</name>
</gene>
<feature type="disulfide bond" evidence="21">
    <location>
        <begin position="261"/>
        <end position="295"/>
    </location>
</feature>
<evidence type="ECO:0000256" key="2">
    <source>
        <dbReference type="ARBA" id="ARBA00010370"/>
    </source>
</evidence>
<dbReference type="InterPro" id="IPR007110">
    <property type="entry name" value="Ig-like_dom"/>
</dbReference>
<evidence type="ECO:0000256" key="14">
    <source>
        <dbReference type="ARBA" id="ARBA00023157"/>
    </source>
</evidence>
<evidence type="ECO:0000256" key="19">
    <source>
        <dbReference type="PIRSR" id="PIRSR621190-1"/>
    </source>
</evidence>
<keyword evidence="12" id="KW-0472">Membrane</keyword>
<protein>
    <recommendedName>
        <fullName evidence="18">Matrix metalloproteinase-23</fullName>
    </recommendedName>
</protein>
<keyword evidence="20" id="KW-0106">Calcium</keyword>
<dbReference type="InterPro" id="IPR013783">
    <property type="entry name" value="Ig-like_fold"/>
</dbReference>
<comment type="subcellular location">
    <subcellularLocation>
        <location evidence="1">Endoplasmic reticulum membrane</location>
        <topology evidence="1">Single-pass type II membrane protein</topology>
    </subcellularLocation>
</comment>
<feature type="binding site" evidence="20">
    <location>
        <position position="189"/>
    </location>
    <ligand>
        <name>Ca(2+)</name>
        <dbReference type="ChEBI" id="CHEBI:29108"/>
        <label>1</label>
    </ligand>
</feature>
<dbReference type="PROSITE" id="PS50835">
    <property type="entry name" value="IG_LIKE"/>
    <property type="match status" value="1"/>
</dbReference>
<reference evidence="26" key="1">
    <citation type="submission" date="2018-12" db="EMBL/GenBank/DDBJ databases">
        <authorList>
            <person name="Yazar S."/>
        </authorList>
    </citation>
    <scope>NUCLEOTIDE SEQUENCE [LARGE SCALE GENOMIC DNA]</scope>
</reference>
<dbReference type="STRING" id="29139.ENSVURP00010030912"/>
<feature type="domain" description="Ig-like" evidence="23">
    <location>
        <begin position="301"/>
        <end position="386"/>
    </location>
</feature>
<evidence type="ECO:0000256" key="11">
    <source>
        <dbReference type="ARBA" id="ARBA00022989"/>
    </source>
</evidence>
<feature type="binding site" evidence="20">
    <location>
        <position position="186"/>
    </location>
    <ligand>
        <name>Zn(2+)</name>
        <dbReference type="ChEBI" id="CHEBI:29105"/>
        <label>1</label>
    </ligand>
</feature>
<dbReference type="InterPro" id="IPR021190">
    <property type="entry name" value="Pept_M10A"/>
</dbReference>
<dbReference type="PANTHER" id="PTHR10201:SF7">
    <property type="entry name" value="MATRIX METALLOPROTEINASE-23"/>
    <property type="match status" value="1"/>
</dbReference>
<keyword evidence="3" id="KW-0645">Protease</keyword>
<evidence type="ECO:0000256" key="13">
    <source>
        <dbReference type="ARBA" id="ARBA00023145"/>
    </source>
</evidence>
<evidence type="ECO:0000256" key="9">
    <source>
        <dbReference type="ARBA" id="ARBA00022833"/>
    </source>
</evidence>
<evidence type="ECO:0000256" key="22">
    <source>
        <dbReference type="SAM" id="MobiDB-lite"/>
    </source>
</evidence>
<organism evidence="25 26">
    <name type="scientific">Vombatus ursinus</name>
    <name type="common">Common wombat</name>
    <dbReference type="NCBI Taxonomy" id="29139"/>
    <lineage>
        <taxon>Eukaryota</taxon>
        <taxon>Metazoa</taxon>
        <taxon>Chordata</taxon>
        <taxon>Craniata</taxon>
        <taxon>Vertebrata</taxon>
        <taxon>Euteleostomi</taxon>
        <taxon>Mammalia</taxon>
        <taxon>Metatheria</taxon>
        <taxon>Diprotodontia</taxon>
        <taxon>Vombatidae</taxon>
        <taxon>Vombatus</taxon>
    </lineage>
</organism>
<reference evidence="25" key="2">
    <citation type="submission" date="2025-08" db="UniProtKB">
        <authorList>
            <consortium name="Ensembl"/>
        </authorList>
    </citation>
    <scope>IDENTIFICATION</scope>
</reference>
<dbReference type="Gene3D" id="2.60.40.10">
    <property type="entry name" value="Immunoglobulins"/>
    <property type="match status" value="1"/>
</dbReference>
<dbReference type="SMART" id="SM00235">
    <property type="entry name" value="ZnMc"/>
    <property type="match status" value="1"/>
</dbReference>
<feature type="binding site" evidence="20">
    <location>
        <position position="217"/>
    </location>
    <ligand>
        <name>Zn(2+)</name>
        <dbReference type="ChEBI" id="CHEBI:29105"/>
        <label>2</label>
        <note>catalytic</note>
    </ligand>
</feature>
<dbReference type="GO" id="GO:0030574">
    <property type="term" value="P:collagen catabolic process"/>
    <property type="evidence" value="ECO:0007669"/>
    <property type="project" value="TreeGrafter"/>
</dbReference>
<accession>A0A4X2MAX2</accession>
<feature type="binding site" evidence="20">
    <location>
        <position position="155"/>
    </location>
    <ligand>
        <name>Zn(2+)</name>
        <dbReference type="ChEBI" id="CHEBI:29105"/>
        <label>1</label>
    </ligand>
</feature>
<dbReference type="InterPro" id="IPR006026">
    <property type="entry name" value="Peptidase_Metallo"/>
</dbReference>
<dbReference type="SUPFAM" id="SSF55486">
    <property type="entry name" value="Metalloproteases ('zincins'), catalytic domain"/>
    <property type="match status" value="1"/>
</dbReference>
<evidence type="ECO:0000256" key="8">
    <source>
        <dbReference type="ARBA" id="ARBA00022824"/>
    </source>
</evidence>